<sequence>MCGRLCCPFRSSNSDSKTDLEDDLTRILIFGVTGMIGSAVMEATLSCAWFKITGFTRARDGEILDELVSKGIDVISGDMKDPNSLLVAMQEIDVIFLTTHYWETMSSENEYIQVGGASFVLNAGWLISRCCCCSSYFDRVVA</sequence>
<dbReference type="InterPro" id="IPR036291">
    <property type="entry name" value="NAD(P)-bd_dom_sf"/>
</dbReference>
<dbReference type="SUPFAM" id="SSF51735">
    <property type="entry name" value="NAD(P)-binding Rossmann-fold domains"/>
    <property type="match status" value="1"/>
</dbReference>
<accession>A0ABM1A743</accession>
<feature type="transmembrane region" description="Helical" evidence="1">
    <location>
        <begin position="27"/>
        <end position="50"/>
    </location>
</feature>
<evidence type="ECO:0000259" key="2">
    <source>
        <dbReference type="Pfam" id="PF05368"/>
    </source>
</evidence>
<reference evidence="4" key="1">
    <citation type="submission" date="2025-08" db="UniProtKB">
        <authorList>
            <consortium name="RefSeq"/>
        </authorList>
    </citation>
    <scope>IDENTIFICATION</scope>
</reference>
<organism evidence="3 4">
    <name type="scientific">Aplysia californica</name>
    <name type="common">California sea hare</name>
    <dbReference type="NCBI Taxonomy" id="6500"/>
    <lineage>
        <taxon>Eukaryota</taxon>
        <taxon>Metazoa</taxon>
        <taxon>Spiralia</taxon>
        <taxon>Lophotrochozoa</taxon>
        <taxon>Mollusca</taxon>
        <taxon>Gastropoda</taxon>
        <taxon>Heterobranchia</taxon>
        <taxon>Euthyneura</taxon>
        <taxon>Tectipleura</taxon>
        <taxon>Aplysiida</taxon>
        <taxon>Aplysioidea</taxon>
        <taxon>Aplysiidae</taxon>
        <taxon>Aplysia</taxon>
    </lineage>
</organism>
<evidence type="ECO:0000313" key="4">
    <source>
        <dbReference type="RefSeq" id="XP_012942147.1"/>
    </source>
</evidence>
<dbReference type="Gene3D" id="3.40.50.720">
    <property type="entry name" value="NAD(P)-binding Rossmann-like Domain"/>
    <property type="match status" value="1"/>
</dbReference>
<proteinExistence type="predicted"/>
<gene>
    <name evidence="4" type="primary">LOC101860193</name>
</gene>
<name>A0ABM1A743_APLCA</name>
<evidence type="ECO:0000313" key="3">
    <source>
        <dbReference type="Proteomes" id="UP000694888"/>
    </source>
</evidence>
<dbReference type="RefSeq" id="XP_012942147.1">
    <property type="nucleotide sequence ID" value="XM_013086693.1"/>
</dbReference>
<dbReference type="GeneID" id="101860193"/>
<evidence type="ECO:0000256" key="1">
    <source>
        <dbReference type="SAM" id="Phobius"/>
    </source>
</evidence>
<keyword evidence="1" id="KW-1133">Transmembrane helix</keyword>
<dbReference type="Proteomes" id="UP000694888">
    <property type="component" value="Unplaced"/>
</dbReference>
<protein>
    <submittedName>
        <fullName evidence="4">Isoflavone reductase-like protein</fullName>
    </submittedName>
</protein>
<dbReference type="Pfam" id="PF05368">
    <property type="entry name" value="NmrA"/>
    <property type="match status" value="1"/>
</dbReference>
<keyword evidence="1" id="KW-0472">Membrane</keyword>
<feature type="domain" description="NmrA-like" evidence="2">
    <location>
        <begin position="26"/>
        <end position="104"/>
    </location>
</feature>
<keyword evidence="3" id="KW-1185">Reference proteome</keyword>
<keyword evidence="1" id="KW-0812">Transmembrane</keyword>
<dbReference type="InterPro" id="IPR008030">
    <property type="entry name" value="NmrA-like"/>
</dbReference>